<dbReference type="InterPro" id="IPR031734">
    <property type="entry name" value="MBF2"/>
</dbReference>
<dbReference type="KEGG" id="tnl:113495887"/>
<feature type="signal peptide" evidence="1">
    <location>
        <begin position="1"/>
        <end position="17"/>
    </location>
</feature>
<proteinExistence type="predicted"/>
<dbReference type="Proteomes" id="UP000322000">
    <property type="component" value="Chromosome 7"/>
</dbReference>
<dbReference type="RefSeq" id="XP_026730683.1">
    <property type="nucleotide sequence ID" value="XM_026874882.1"/>
</dbReference>
<dbReference type="AlphaFoldDB" id="A0A7E5VQR7"/>
<keyword evidence="2" id="KW-1185">Reference proteome</keyword>
<sequence>MALKILVLCAFISLAASVTVERGRIALGDPYGAHIIHHEIHEKYAFPLFIRSEDIVVKTQDNEVIRAVVVNDLKGNGKCYISEGGIGQRFVTIHLEASRGEGYKFLVEVYAYQYRYK</sequence>
<name>A0A7E5VQR7_TRINI</name>
<dbReference type="OrthoDB" id="7324790at2759"/>
<reference evidence="3" key="1">
    <citation type="submission" date="2025-08" db="UniProtKB">
        <authorList>
            <consortium name="RefSeq"/>
        </authorList>
    </citation>
    <scope>IDENTIFICATION</scope>
</reference>
<evidence type="ECO:0000313" key="2">
    <source>
        <dbReference type="Proteomes" id="UP000322000"/>
    </source>
</evidence>
<gene>
    <name evidence="3" type="primary">LOC113495887</name>
</gene>
<keyword evidence="1" id="KW-0732">Signal</keyword>
<accession>A0A7E5VQR7</accession>
<evidence type="ECO:0000313" key="3">
    <source>
        <dbReference type="RefSeq" id="XP_026730683.1"/>
    </source>
</evidence>
<organism evidence="2 3">
    <name type="scientific">Trichoplusia ni</name>
    <name type="common">Cabbage looper</name>
    <dbReference type="NCBI Taxonomy" id="7111"/>
    <lineage>
        <taxon>Eukaryota</taxon>
        <taxon>Metazoa</taxon>
        <taxon>Ecdysozoa</taxon>
        <taxon>Arthropoda</taxon>
        <taxon>Hexapoda</taxon>
        <taxon>Insecta</taxon>
        <taxon>Pterygota</taxon>
        <taxon>Neoptera</taxon>
        <taxon>Endopterygota</taxon>
        <taxon>Lepidoptera</taxon>
        <taxon>Glossata</taxon>
        <taxon>Ditrysia</taxon>
        <taxon>Noctuoidea</taxon>
        <taxon>Noctuidae</taxon>
        <taxon>Plusiinae</taxon>
        <taxon>Trichoplusia</taxon>
    </lineage>
</organism>
<dbReference type="InParanoid" id="A0A7E5VQR7"/>
<dbReference type="Pfam" id="PF15868">
    <property type="entry name" value="MBF2"/>
    <property type="match status" value="1"/>
</dbReference>
<protein>
    <submittedName>
        <fullName evidence="3">Uncharacterized protein LOC113495887</fullName>
    </submittedName>
</protein>
<evidence type="ECO:0000256" key="1">
    <source>
        <dbReference type="SAM" id="SignalP"/>
    </source>
</evidence>
<dbReference type="GeneID" id="113495887"/>
<feature type="chain" id="PRO_5028918969" evidence="1">
    <location>
        <begin position="18"/>
        <end position="117"/>
    </location>
</feature>